<keyword evidence="3" id="KW-1185">Reference proteome</keyword>
<evidence type="ECO:0000313" key="2">
    <source>
        <dbReference type="EMBL" id="EMS35008.1"/>
    </source>
</evidence>
<organism evidence="2 3">
    <name type="scientific">Mariniradius saccharolyticus AK6</name>
    <dbReference type="NCBI Taxonomy" id="1239962"/>
    <lineage>
        <taxon>Bacteria</taxon>
        <taxon>Pseudomonadati</taxon>
        <taxon>Bacteroidota</taxon>
        <taxon>Cytophagia</taxon>
        <taxon>Cytophagales</taxon>
        <taxon>Cyclobacteriaceae</taxon>
        <taxon>Mariniradius</taxon>
    </lineage>
</organism>
<sequence>MKNQNHYGFNSGIRFLTFALAIFFAVLAVFDEFKDQGSLERYEELVSEKEYDFSIFPSSLSRPTSSKLTKIERLEVIKTIDRIFTIQISNPKLGFFDRPREVLVAYFISIFSKSEILANAP</sequence>
<name>M7XKG2_9BACT</name>
<dbReference type="RefSeq" id="WP_008623603.1">
    <property type="nucleotide sequence ID" value="NZ_AMZY02000003.1"/>
</dbReference>
<dbReference type="AlphaFoldDB" id="M7XKG2"/>
<feature type="transmembrane region" description="Helical" evidence="1">
    <location>
        <begin position="12"/>
        <end position="30"/>
    </location>
</feature>
<keyword evidence="1" id="KW-0472">Membrane</keyword>
<evidence type="ECO:0000256" key="1">
    <source>
        <dbReference type="SAM" id="Phobius"/>
    </source>
</evidence>
<reference evidence="2" key="1">
    <citation type="submission" date="2013-01" db="EMBL/GenBank/DDBJ databases">
        <title>Genome assembly of Mariniradius saccharolyticus AK6.</title>
        <authorList>
            <person name="Vaidya B."/>
            <person name="Khatri I."/>
            <person name="Tanuku N.R.S."/>
            <person name="Subramanian S."/>
            <person name="Pinnaka A."/>
        </authorList>
    </citation>
    <scope>NUCLEOTIDE SEQUENCE [LARGE SCALE GENOMIC DNA]</scope>
    <source>
        <strain evidence="2">AK6</strain>
    </source>
</reference>
<dbReference type="STRING" id="1239962.C943_02899"/>
<dbReference type="Proteomes" id="UP000010953">
    <property type="component" value="Unassembled WGS sequence"/>
</dbReference>
<protein>
    <submittedName>
        <fullName evidence="2">Uncharacterized protein</fullName>
    </submittedName>
</protein>
<dbReference type="InParanoid" id="M7XKG2"/>
<proteinExistence type="predicted"/>
<keyword evidence="1" id="KW-1133">Transmembrane helix</keyword>
<gene>
    <name evidence="2" type="ORF">C943_02899</name>
</gene>
<evidence type="ECO:0000313" key="3">
    <source>
        <dbReference type="Proteomes" id="UP000010953"/>
    </source>
</evidence>
<accession>M7XKG2</accession>
<dbReference type="EMBL" id="AMZY02000003">
    <property type="protein sequence ID" value="EMS35008.1"/>
    <property type="molecule type" value="Genomic_DNA"/>
</dbReference>
<comment type="caution">
    <text evidence="2">The sequence shown here is derived from an EMBL/GenBank/DDBJ whole genome shotgun (WGS) entry which is preliminary data.</text>
</comment>
<keyword evidence="1" id="KW-0812">Transmembrane</keyword>